<evidence type="ECO:0000313" key="3">
    <source>
        <dbReference type="Proteomes" id="UP000265742"/>
    </source>
</evidence>
<dbReference type="Proteomes" id="UP000265742">
    <property type="component" value="Unassembled WGS sequence"/>
</dbReference>
<evidence type="ECO:0000259" key="1">
    <source>
        <dbReference type="Pfam" id="PF06172"/>
    </source>
</evidence>
<comment type="caution">
    <text evidence="2">The sequence shown here is derived from an EMBL/GenBank/DDBJ whole genome shotgun (WGS) entry which is preliminary data.</text>
</comment>
<reference evidence="3" key="1">
    <citation type="submission" date="2018-09" db="EMBL/GenBank/DDBJ databases">
        <authorList>
            <person name="Kim I."/>
        </authorList>
    </citation>
    <scope>NUCLEOTIDE SEQUENCE [LARGE SCALE GENOMIC DNA]</scope>
    <source>
        <strain evidence="3">DD4a</strain>
    </source>
</reference>
<feature type="domain" description="DUF985" evidence="1">
    <location>
        <begin position="25"/>
        <end position="150"/>
    </location>
</feature>
<dbReference type="Pfam" id="PF06172">
    <property type="entry name" value="Cupin_5"/>
    <property type="match status" value="1"/>
</dbReference>
<dbReference type="InterPro" id="IPR039935">
    <property type="entry name" value="YML079W-like"/>
</dbReference>
<dbReference type="PANTHER" id="PTHR33387">
    <property type="entry name" value="RMLC-LIKE JELLY ROLL FOLD PROTEIN"/>
    <property type="match status" value="1"/>
</dbReference>
<evidence type="ECO:0000313" key="2">
    <source>
        <dbReference type="EMBL" id="RIX30642.1"/>
    </source>
</evidence>
<dbReference type="AlphaFoldDB" id="A0A3A1U2K8"/>
<organism evidence="2 3">
    <name type="scientific">Amnibacterium setariae</name>
    <dbReference type="NCBI Taxonomy" id="2306585"/>
    <lineage>
        <taxon>Bacteria</taxon>
        <taxon>Bacillati</taxon>
        <taxon>Actinomycetota</taxon>
        <taxon>Actinomycetes</taxon>
        <taxon>Micrococcales</taxon>
        <taxon>Microbacteriaceae</taxon>
        <taxon>Amnibacterium</taxon>
    </lineage>
</organism>
<keyword evidence="3" id="KW-1185">Reference proteome</keyword>
<dbReference type="CDD" id="cd06121">
    <property type="entry name" value="cupin_YML079wp"/>
    <property type="match status" value="1"/>
</dbReference>
<accession>A0A3A1U2K8</accession>
<name>A0A3A1U2K8_9MICO</name>
<sequence length="152" mass="16242">MSARAVRRAVDGTVIEELDVPARAAELRLEPHPEGGWYRRTWASPASVETPNGARPAATMILFLLPPGETSAWHTVASDELWLWHGPDPVVLELGGSGPRPEEGERIELGPASPQGLVPAGVWQRTLPSAGEALVSCVVSPGFDFADFALET</sequence>
<dbReference type="InterPro" id="IPR009327">
    <property type="entry name" value="Cupin_DUF985"/>
</dbReference>
<protein>
    <submittedName>
        <fullName evidence="2">Cupin domain-containing protein</fullName>
    </submittedName>
</protein>
<dbReference type="InterPro" id="IPR011051">
    <property type="entry name" value="RmlC_Cupin_sf"/>
</dbReference>
<dbReference type="OrthoDB" id="9798288at2"/>
<dbReference type="SUPFAM" id="SSF51182">
    <property type="entry name" value="RmlC-like cupins"/>
    <property type="match status" value="1"/>
</dbReference>
<proteinExistence type="predicted"/>
<dbReference type="InterPro" id="IPR014710">
    <property type="entry name" value="RmlC-like_jellyroll"/>
</dbReference>
<gene>
    <name evidence="2" type="ORF">D1781_04295</name>
</gene>
<dbReference type="PANTHER" id="PTHR33387:SF3">
    <property type="entry name" value="DUF985 DOMAIN-CONTAINING PROTEIN"/>
    <property type="match status" value="1"/>
</dbReference>
<dbReference type="EMBL" id="QXTG01000001">
    <property type="protein sequence ID" value="RIX30642.1"/>
    <property type="molecule type" value="Genomic_DNA"/>
</dbReference>
<dbReference type="Gene3D" id="2.60.120.10">
    <property type="entry name" value="Jelly Rolls"/>
    <property type="match status" value="1"/>
</dbReference>
<dbReference type="RefSeq" id="WP_119481003.1">
    <property type="nucleotide sequence ID" value="NZ_QXTG01000001.1"/>
</dbReference>